<dbReference type="AlphaFoldDB" id="A0A9N9XB78"/>
<accession>A0A9N9XB78</accession>
<feature type="signal peptide" evidence="5">
    <location>
        <begin position="1"/>
        <end position="21"/>
    </location>
</feature>
<dbReference type="InterPro" id="IPR006170">
    <property type="entry name" value="PBP/GOBP"/>
</dbReference>
<evidence type="ECO:0000256" key="1">
    <source>
        <dbReference type="ARBA" id="ARBA00004613"/>
    </source>
</evidence>
<evidence type="ECO:0000256" key="2">
    <source>
        <dbReference type="ARBA" id="ARBA00008098"/>
    </source>
</evidence>
<dbReference type="Pfam" id="PF01395">
    <property type="entry name" value="PBP_GOBP"/>
    <property type="match status" value="1"/>
</dbReference>
<feature type="chain" id="PRO_5040232332" evidence="5">
    <location>
        <begin position="22"/>
        <end position="129"/>
    </location>
</feature>
<dbReference type="GO" id="GO:0005549">
    <property type="term" value="F:odorant binding"/>
    <property type="evidence" value="ECO:0007669"/>
    <property type="project" value="InterPro"/>
</dbReference>
<comment type="subcellular location">
    <subcellularLocation>
        <location evidence="1">Secreted</location>
    </subcellularLocation>
</comment>
<protein>
    <submittedName>
        <fullName evidence="6">Uncharacterized protein</fullName>
    </submittedName>
</protein>
<dbReference type="EMBL" id="OU898277">
    <property type="protein sequence ID" value="CAG9829123.1"/>
    <property type="molecule type" value="Genomic_DNA"/>
</dbReference>
<dbReference type="GO" id="GO:0005615">
    <property type="term" value="C:extracellular space"/>
    <property type="evidence" value="ECO:0007669"/>
    <property type="project" value="TreeGrafter"/>
</dbReference>
<dbReference type="Proteomes" id="UP001153709">
    <property type="component" value="Chromosome 2"/>
</dbReference>
<keyword evidence="7" id="KW-1185">Reference proteome</keyword>
<dbReference type="SUPFAM" id="SSF47565">
    <property type="entry name" value="Insect pheromone/odorant-binding proteins"/>
    <property type="match status" value="1"/>
</dbReference>
<organism evidence="6 7">
    <name type="scientific">Diabrotica balteata</name>
    <name type="common">Banded cucumber beetle</name>
    <dbReference type="NCBI Taxonomy" id="107213"/>
    <lineage>
        <taxon>Eukaryota</taxon>
        <taxon>Metazoa</taxon>
        <taxon>Ecdysozoa</taxon>
        <taxon>Arthropoda</taxon>
        <taxon>Hexapoda</taxon>
        <taxon>Insecta</taxon>
        <taxon>Pterygota</taxon>
        <taxon>Neoptera</taxon>
        <taxon>Endopterygota</taxon>
        <taxon>Coleoptera</taxon>
        <taxon>Polyphaga</taxon>
        <taxon>Cucujiformia</taxon>
        <taxon>Chrysomeloidea</taxon>
        <taxon>Chrysomelidae</taxon>
        <taxon>Galerucinae</taxon>
        <taxon>Diabroticina</taxon>
        <taxon>Diabroticites</taxon>
        <taxon>Diabrotica</taxon>
    </lineage>
</organism>
<sequence length="129" mass="14347">MYYSVILLFFSVFILQGECLSEEMRAKIMDIQKECNAATGIDDQAVAQALAGNFPTDDKFKKFVLCFGQKIGFLDAEGNPNIAAISEAMKKNFGDQMSTDVIMGCTKKESTPEETAFNVFKCSFKVIHM</sequence>
<keyword evidence="3" id="KW-0964">Secreted</keyword>
<dbReference type="PANTHER" id="PTHR11857:SF43">
    <property type="entry name" value="GEO07291P1-RELATED"/>
    <property type="match status" value="1"/>
</dbReference>
<evidence type="ECO:0000256" key="3">
    <source>
        <dbReference type="ARBA" id="ARBA00022525"/>
    </source>
</evidence>
<name>A0A9N9XB78_DIABA</name>
<gene>
    <name evidence="6" type="ORF">DIABBA_LOCUS2977</name>
</gene>
<dbReference type="OrthoDB" id="8194670at2759"/>
<proteinExistence type="inferred from homology"/>
<dbReference type="CDD" id="cd23992">
    <property type="entry name" value="PBP_GOBP"/>
    <property type="match status" value="1"/>
</dbReference>
<reference evidence="6" key="1">
    <citation type="submission" date="2022-01" db="EMBL/GenBank/DDBJ databases">
        <authorList>
            <person name="King R."/>
        </authorList>
    </citation>
    <scope>NUCLEOTIDE SEQUENCE</scope>
</reference>
<evidence type="ECO:0000256" key="5">
    <source>
        <dbReference type="SAM" id="SignalP"/>
    </source>
</evidence>
<comment type="similarity">
    <text evidence="2">Belongs to the PBP/GOBP family.</text>
</comment>
<dbReference type="InterPro" id="IPR036728">
    <property type="entry name" value="PBP_GOBP_sf"/>
</dbReference>
<dbReference type="PANTHER" id="PTHR11857">
    <property type="entry name" value="ODORANT BINDING PROTEIN-RELATED"/>
    <property type="match status" value="1"/>
</dbReference>
<evidence type="ECO:0000313" key="6">
    <source>
        <dbReference type="EMBL" id="CAG9829123.1"/>
    </source>
</evidence>
<dbReference type="GO" id="GO:0007608">
    <property type="term" value="P:sensory perception of smell"/>
    <property type="evidence" value="ECO:0007669"/>
    <property type="project" value="TreeGrafter"/>
</dbReference>
<dbReference type="SMART" id="SM00708">
    <property type="entry name" value="PhBP"/>
    <property type="match status" value="1"/>
</dbReference>
<keyword evidence="4 5" id="KW-0732">Signal</keyword>
<evidence type="ECO:0000313" key="7">
    <source>
        <dbReference type="Proteomes" id="UP001153709"/>
    </source>
</evidence>
<evidence type="ECO:0000256" key="4">
    <source>
        <dbReference type="ARBA" id="ARBA00022729"/>
    </source>
</evidence>
<dbReference type="Gene3D" id="1.10.238.20">
    <property type="entry name" value="Pheromone/general odorant binding protein domain"/>
    <property type="match status" value="1"/>
</dbReference>